<dbReference type="Pfam" id="PF00135">
    <property type="entry name" value="COesterase"/>
    <property type="match status" value="1"/>
</dbReference>
<feature type="domain" description="Carboxylesterase type B" evidence="5">
    <location>
        <begin position="32"/>
        <end position="498"/>
    </location>
</feature>
<dbReference type="PROSITE" id="PS00122">
    <property type="entry name" value="CARBOXYLESTERASE_B_1"/>
    <property type="match status" value="1"/>
</dbReference>
<accession>A0ABY3FI21</accession>
<name>A0ABY3FI21_9GAMM</name>
<dbReference type="InterPro" id="IPR000997">
    <property type="entry name" value="Cholinesterase"/>
</dbReference>
<dbReference type="Proteomes" id="UP000317938">
    <property type="component" value="Unassembled WGS sequence"/>
</dbReference>
<dbReference type="InterPro" id="IPR050654">
    <property type="entry name" value="AChE-related_enzymes"/>
</dbReference>
<evidence type="ECO:0000313" key="6">
    <source>
        <dbReference type="EMBL" id="TVU85382.1"/>
    </source>
</evidence>
<evidence type="ECO:0000256" key="1">
    <source>
        <dbReference type="ARBA" id="ARBA00005964"/>
    </source>
</evidence>
<dbReference type="InterPro" id="IPR002018">
    <property type="entry name" value="CarbesteraseB"/>
</dbReference>
<evidence type="ECO:0000259" key="5">
    <source>
        <dbReference type="Pfam" id="PF00135"/>
    </source>
</evidence>
<comment type="similarity">
    <text evidence="1 4">Belongs to the type-B carboxylesterase/lipase family.</text>
</comment>
<comment type="caution">
    <text evidence="6">The sequence shown here is derived from an EMBL/GenBank/DDBJ whole genome shotgun (WGS) entry which is preliminary data.</text>
</comment>
<keyword evidence="7" id="KW-1185">Reference proteome</keyword>
<feature type="signal peptide" evidence="4">
    <location>
        <begin position="1"/>
        <end position="27"/>
    </location>
</feature>
<organism evidence="6 7">
    <name type="scientific">Pseudoalteromonas neustonica</name>
    <dbReference type="NCBI Taxonomy" id="1840331"/>
    <lineage>
        <taxon>Bacteria</taxon>
        <taxon>Pseudomonadati</taxon>
        <taxon>Pseudomonadota</taxon>
        <taxon>Gammaproteobacteria</taxon>
        <taxon>Alteromonadales</taxon>
        <taxon>Pseudoalteromonadaceae</taxon>
        <taxon>Pseudoalteromonas</taxon>
    </lineage>
</organism>
<dbReference type="EC" id="3.1.1.-" evidence="4"/>
<reference evidence="6 7" key="1">
    <citation type="submission" date="2019-07" db="EMBL/GenBank/DDBJ databases">
        <title>Diversity of Bacteria from Kongsfjorden, Arctic.</title>
        <authorList>
            <person name="Yu Y."/>
        </authorList>
    </citation>
    <scope>NUCLEOTIDE SEQUENCE [LARGE SCALE GENOMIC DNA]</scope>
    <source>
        <strain evidence="6 7">SM1927</strain>
    </source>
</reference>
<dbReference type="RefSeq" id="WP_145234159.1">
    <property type="nucleotide sequence ID" value="NZ_VNFF01000003.1"/>
</dbReference>
<dbReference type="InterPro" id="IPR019826">
    <property type="entry name" value="Carboxylesterase_B_AS"/>
</dbReference>
<keyword evidence="4" id="KW-0732">Signal</keyword>
<sequence>MNTSTLKRLLWATFFTATTATVTAVNAEPLIQVTVAQGKLQGTAEHNLAVFKGVPFAKPPVGELRWKAPQPAEKWQGVRKAQEYAPAPIQAGNPVSGISEDSLYLNIWTSAESSVDKLPVLVWIYGGGFSFGSSSDPIFDGTELANKGVIVVSIAYRVGQLGFLAHPELNKESPVGVSGNYGLLDQLAALKWLKQNISEFGGDANNLTIAGESAGGISVSMLAASPLAKGLFNKVISQSGGSFGPTRIKNYPGENMSTLEQAQAEGFDYVKQFGTTSIAQLRKMSADTFIPKGWSLPGGWPIVDDYVIKGDQYKLYQQGKFNDVPALIGYNSDDGVSFVWDPDVNNFVDGVKTRFGQFAPSLLEAYPVAKNSIPRSARNLVRDAAFGWHTWSWAKLQTQYGKAPAYLYYFDHHPKRTPDAKDEDHGSGHGHEIAYMFKNLNKADPNVTKNDLKMSDIMATYWTNFAKNGNPNDDALPNWPAFNNDKPSTMYFQQQPKVGPVPDKQALETLDQYFKWRRTPAGEKWANQVR</sequence>
<keyword evidence="2 4" id="KW-0378">Hydrolase</keyword>
<gene>
    <name evidence="6" type="ORF">FQP85_03385</name>
</gene>
<keyword evidence="3" id="KW-1015">Disulfide bond</keyword>
<evidence type="ECO:0000256" key="2">
    <source>
        <dbReference type="ARBA" id="ARBA00022801"/>
    </source>
</evidence>
<evidence type="ECO:0000313" key="7">
    <source>
        <dbReference type="Proteomes" id="UP000317938"/>
    </source>
</evidence>
<dbReference type="EMBL" id="VNFF01000003">
    <property type="protein sequence ID" value="TVU85382.1"/>
    <property type="molecule type" value="Genomic_DNA"/>
</dbReference>
<dbReference type="Gene3D" id="3.40.50.1820">
    <property type="entry name" value="alpha/beta hydrolase"/>
    <property type="match status" value="1"/>
</dbReference>
<evidence type="ECO:0000256" key="4">
    <source>
        <dbReference type="RuleBase" id="RU361235"/>
    </source>
</evidence>
<dbReference type="SUPFAM" id="SSF53474">
    <property type="entry name" value="alpha/beta-Hydrolases"/>
    <property type="match status" value="1"/>
</dbReference>
<proteinExistence type="inferred from homology"/>
<dbReference type="PRINTS" id="PR00878">
    <property type="entry name" value="CHOLNESTRASE"/>
</dbReference>
<dbReference type="InterPro" id="IPR029058">
    <property type="entry name" value="AB_hydrolase_fold"/>
</dbReference>
<dbReference type="PANTHER" id="PTHR43918">
    <property type="entry name" value="ACETYLCHOLINESTERASE"/>
    <property type="match status" value="1"/>
</dbReference>
<protein>
    <recommendedName>
        <fullName evidence="4">Carboxylic ester hydrolase</fullName>
        <ecNumber evidence="4">3.1.1.-</ecNumber>
    </recommendedName>
</protein>
<dbReference type="PANTHER" id="PTHR43918:SF4">
    <property type="entry name" value="CARBOXYLIC ESTER HYDROLASE"/>
    <property type="match status" value="1"/>
</dbReference>
<feature type="chain" id="PRO_5044957241" description="Carboxylic ester hydrolase" evidence="4">
    <location>
        <begin position="28"/>
        <end position="530"/>
    </location>
</feature>
<evidence type="ECO:0000256" key="3">
    <source>
        <dbReference type="ARBA" id="ARBA00023157"/>
    </source>
</evidence>